<dbReference type="EMBL" id="CAXDID020000204">
    <property type="protein sequence ID" value="CAL6054919.1"/>
    <property type="molecule type" value="Genomic_DNA"/>
</dbReference>
<dbReference type="InterPro" id="IPR011948">
    <property type="entry name" value="Dullard_phosphatase"/>
</dbReference>
<dbReference type="SMART" id="SM00577">
    <property type="entry name" value="CPDc"/>
    <property type="match status" value="1"/>
</dbReference>
<comment type="caution">
    <text evidence="2">The sequence shown here is derived from an EMBL/GenBank/DDBJ whole genome shotgun (WGS) entry which is preliminary data.</text>
</comment>
<gene>
    <name evidence="3" type="ORF">HINF_LOCUS46296</name>
    <name evidence="2" type="ORF">HINF_LOCUS8467</name>
</gene>
<keyword evidence="4" id="KW-1185">Reference proteome</keyword>
<evidence type="ECO:0000259" key="1">
    <source>
        <dbReference type="PROSITE" id="PS50969"/>
    </source>
</evidence>
<dbReference type="InterPro" id="IPR050365">
    <property type="entry name" value="TIM50"/>
</dbReference>
<dbReference type="Pfam" id="PF03031">
    <property type="entry name" value="NIF"/>
    <property type="match status" value="1"/>
</dbReference>
<dbReference type="CDD" id="cd07521">
    <property type="entry name" value="HAD_FCP1-like"/>
    <property type="match status" value="1"/>
</dbReference>
<dbReference type="InterPro" id="IPR036412">
    <property type="entry name" value="HAD-like_sf"/>
</dbReference>
<sequence>MSITQIVTQVSQPQTILAKPRRSLFSCCNKRNNFVQMADEKPYLTEKQKLVDYTEPNTTTVVEQKIPVQIIQQPKKLLVLDLDETLVHTSFQPVQNADFSVDILIEDAQTVQKFTGYVYKRPYVDEFLAKMKQQFEVIVFTASIQQYCDLVMDILDPDKVIKKLYRTDCTFQNGAYVKDLRRFETDLSQVILMDNSALSCMMQPQNSIICPAFYDDKSDTYLQDIENLMEVLSQCTDIRKVLLGVRDTK</sequence>
<reference evidence="2" key="1">
    <citation type="submission" date="2023-06" db="EMBL/GenBank/DDBJ databases">
        <authorList>
            <person name="Kurt Z."/>
        </authorList>
    </citation>
    <scope>NUCLEOTIDE SEQUENCE</scope>
</reference>
<dbReference type="Gene3D" id="3.40.50.1000">
    <property type="entry name" value="HAD superfamily/HAD-like"/>
    <property type="match status" value="1"/>
</dbReference>
<dbReference type="SUPFAM" id="SSF56784">
    <property type="entry name" value="HAD-like"/>
    <property type="match status" value="1"/>
</dbReference>
<accession>A0AA86NKG7</accession>
<reference evidence="3 4" key="2">
    <citation type="submission" date="2024-07" db="EMBL/GenBank/DDBJ databases">
        <authorList>
            <person name="Akdeniz Z."/>
        </authorList>
    </citation>
    <scope>NUCLEOTIDE SEQUENCE [LARGE SCALE GENOMIC DNA]</scope>
</reference>
<evidence type="ECO:0000313" key="3">
    <source>
        <dbReference type="EMBL" id="CAL6054919.1"/>
    </source>
</evidence>
<evidence type="ECO:0000313" key="4">
    <source>
        <dbReference type="Proteomes" id="UP001642409"/>
    </source>
</evidence>
<dbReference type="Proteomes" id="UP001642409">
    <property type="component" value="Unassembled WGS sequence"/>
</dbReference>
<protein>
    <submittedName>
        <fullName evidence="2">Nuclear LIM interactor-interacting factor</fullName>
    </submittedName>
    <submittedName>
        <fullName evidence="3">Nuclear_LIM interactor-interacting factor</fullName>
    </submittedName>
</protein>
<dbReference type="GO" id="GO:0016791">
    <property type="term" value="F:phosphatase activity"/>
    <property type="evidence" value="ECO:0007669"/>
    <property type="project" value="InterPro"/>
</dbReference>
<dbReference type="InterPro" id="IPR023214">
    <property type="entry name" value="HAD_sf"/>
</dbReference>
<name>A0AA86NKG7_9EUKA</name>
<dbReference type="AlphaFoldDB" id="A0AA86NKG7"/>
<dbReference type="PROSITE" id="PS50969">
    <property type="entry name" value="FCP1"/>
    <property type="match status" value="1"/>
</dbReference>
<dbReference type="InterPro" id="IPR004274">
    <property type="entry name" value="FCP1_dom"/>
</dbReference>
<dbReference type="EMBL" id="CATOUU010000204">
    <property type="protein sequence ID" value="CAI9920822.1"/>
    <property type="molecule type" value="Genomic_DNA"/>
</dbReference>
<dbReference type="FunFam" id="3.40.50.1000:FF:000093">
    <property type="entry name" value="NLI interacting factor-like phosphatase family protein"/>
    <property type="match status" value="1"/>
</dbReference>
<organism evidence="2">
    <name type="scientific">Hexamita inflata</name>
    <dbReference type="NCBI Taxonomy" id="28002"/>
    <lineage>
        <taxon>Eukaryota</taxon>
        <taxon>Metamonada</taxon>
        <taxon>Diplomonadida</taxon>
        <taxon>Hexamitidae</taxon>
        <taxon>Hexamitinae</taxon>
        <taxon>Hexamita</taxon>
    </lineage>
</organism>
<dbReference type="NCBIfam" id="TIGR02251">
    <property type="entry name" value="HIF-SF_euk"/>
    <property type="match status" value="1"/>
</dbReference>
<proteinExistence type="predicted"/>
<evidence type="ECO:0000313" key="2">
    <source>
        <dbReference type="EMBL" id="CAI9920822.1"/>
    </source>
</evidence>
<feature type="domain" description="FCP1 homology" evidence="1">
    <location>
        <begin position="71"/>
        <end position="232"/>
    </location>
</feature>
<dbReference type="PANTHER" id="PTHR12210">
    <property type="entry name" value="DULLARD PROTEIN PHOSPHATASE"/>
    <property type="match status" value="1"/>
</dbReference>